<evidence type="ECO:0000259" key="9">
    <source>
        <dbReference type="Pfam" id="PF08544"/>
    </source>
</evidence>
<dbReference type="EC" id="2.7.1.6" evidence="7"/>
<evidence type="ECO:0000259" key="10">
    <source>
        <dbReference type="Pfam" id="PF10509"/>
    </source>
</evidence>
<dbReference type="SUPFAM" id="SSF55060">
    <property type="entry name" value="GHMP Kinase, C-terminal domain"/>
    <property type="match status" value="1"/>
</dbReference>
<dbReference type="RefSeq" id="WP_236959102.1">
    <property type="nucleotide sequence ID" value="NZ_JAETXX010000005.1"/>
</dbReference>
<evidence type="ECO:0000256" key="6">
    <source>
        <dbReference type="ARBA" id="ARBA00023144"/>
    </source>
</evidence>
<organism evidence="11 12">
    <name type="scientific">Joostella atrarenae</name>
    <dbReference type="NCBI Taxonomy" id="679257"/>
    <lineage>
        <taxon>Bacteria</taxon>
        <taxon>Pseudomonadati</taxon>
        <taxon>Bacteroidota</taxon>
        <taxon>Flavobacteriia</taxon>
        <taxon>Flavobacteriales</taxon>
        <taxon>Flavobacteriaceae</taxon>
        <taxon>Joostella</taxon>
    </lineage>
</organism>
<evidence type="ECO:0000256" key="1">
    <source>
        <dbReference type="ARBA" id="ARBA00006566"/>
    </source>
</evidence>
<dbReference type="PRINTS" id="PR00473">
    <property type="entry name" value="GALCTOKINASE"/>
</dbReference>
<keyword evidence="6" id="KW-0119">Carbohydrate metabolism</keyword>
<evidence type="ECO:0000313" key="12">
    <source>
        <dbReference type="Proteomes" id="UP000829517"/>
    </source>
</evidence>
<dbReference type="Gene3D" id="3.30.70.890">
    <property type="entry name" value="GHMP kinase, C-terminal domain"/>
    <property type="match status" value="1"/>
</dbReference>
<sequence>MKNTTQSANRQENFLNLNEFKSEVIIDSPGRINLIGEHIDYNGGHVLPAAIDKKIRIYLKKSNTDTCTIWSENYSTGFSFDINDVKSGAVEWQNYILGVVHYIGTIKGGFVKGFDCIIHSELPMGSGLSSSAALECGLAKGLDELFKIGLSSDEIITLSRDAEHNFVGTKCGIMDQFSVVRGKKNHLILLDCQSLKYELIKSDLDPYKLVLLNSNVSHNLASSEYNTRRQECEDALAAINNKYPSYEYLVDVPEEIVKEFKEELPEKTFNRAIYVTQENKRTLMASNALEDDLFEVFGSLLYQSHKGLSELYEVSCDELDFMVDFSKEFDFVLGSRMMGGGFGGCTINLVHEDHVSDYIENISEAYKKKFNIELSPIGVNISNGVSKI</sequence>
<reference evidence="11 12" key="1">
    <citation type="submission" date="2021-01" db="EMBL/GenBank/DDBJ databases">
        <title>Genome sequencing of Joostella atrarenae M1-2 (= KCTC 23194).</title>
        <authorList>
            <person name="Zakaria M.R."/>
            <person name="Lam M.Q."/>
            <person name="Chong C.S."/>
        </authorList>
    </citation>
    <scope>NUCLEOTIDE SEQUENCE [LARGE SCALE GENOMIC DNA]</scope>
    <source>
        <strain evidence="11 12">M1-2</strain>
    </source>
</reference>
<dbReference type="EMBL" id="JAETXX010000005">
    <property type="protein sequence ID" value="MCF8715136.1"/>
    <property type="molecule type" value="Genomic_DNA"/>
</dbReference>
<dbReference type="InterPro" id="IPR013750">
    <property type="entry name" value="GHMP_kinase_C_dom"/>
</dbReference>
<comment type="caution">
    <text evidence="11">The sequence shown here is derived from an EMBL/GenBank/DDBJ whole genome shotgun (WGS) entry which is preliminary data.</text>
</comment>
<keyword evidence="2 11" id="KW-0808">Transferase</keyword>
<evidence type="ECO:0000313" key="11">
    <source>
        <dbReference type="EMBL" id="MCF8715136.1"/>
    </source>
</evidence>
<accession>A0ABS9J3X6</accession>
<dbReference type="Pfam" id="PF00288">
    <property type="entry name" value="GHMP_kinases_N"/>
    <property type="match status" value="1"/>
</dbReference>
<dbReference type="PRINTS" id="PR00959">
    <property type="entry name" value="MEVGALKINASE"/>
</dbReference>
<protein>
    <recommendedName>
        <fullName evidence="7">Galactokinase</fullName>
        <ecNumber evidence="7">2.7.1.6</ecNumber>
    </recommendedName>
</protein>
<feature type="domain" description="GHMP kinase N-terminal" evidence="8">
    <location>
        <begin position="94"/>
        <end position="182"/>
    </location>
</feature>
<proteinExistence type="inferred from homology"/>
<gene>
    <name evidence="11" type="primary">galK</name>
    <name evidence="11" type="ORF">JM658_09895</name>
</gene>
<dbReference type="NCBIfam" id="TIGR00131">
    <property type="entry name" value="gal_kin"/>
    <property type="match status" value="1"/>
</dbReference>
<dbReference type="SUPFAM" id="SSF54211">
    <property type="entry name" value="Ribosomal protein S5 domain 2-like"/>
    <property type="match status" value="1"/>
</dbReference>
<dbReference type="InterPro" id="IPR036554">
    <property type="entry name" value="GHMP_kinase_C_sf"/>
</dbReference>
<dbReference type="InterPro" id="IPR000705">
    <property type="entry name" value="Galactokinase"/>
</dbReference>
<evidence type="ECO:0000259" key="8">
    <source>
        <dbReference type="Pfam" id="PF00288"/>
    </source>
</evidence>
<dbReference type="GO" id="GO:0004335">
    <property type="term" value="F:galactokinase activity"/>
    <property type="evidence" value="ECO:0007669"/>
    <property type="project" value="UniProtKB-EC"/>
</dbReference>
<dbReference type="PANTHER" id="PTHR10457:SF7">
    <property type="entry name" value="GALACTOKINASE-RELATED"/>
    <property type="match status" value="1"/>
</dbReference>
<feature type="domain" description="Galactokinase N-terminal" evidence="10">
    <location>
        <begin position="20"/>
        <end position="59"/>
    </location>
</feature>
<dbReference type="InterPro" id="IPR019741">
    <property type="entry name" value="Galactokinase_CS"/>
</dbReference>
<keyword evidence="12" id="KW-1185">Reference proteome</keyword>
<dbReference type="Proteomes" id="UP000829517">
    <property type="component" value="Unassembled WGS sequence"/>
</dbReference>
<evidence type="ECO:0000256" key="5">
    <source>
        <dbReference type="ARBA" id="ARBA00022840"/>
    </source>
</evidence>
<keyword evidence="5" id="KW-0067">ATP-binding</keyword>
<keyword evidence="3" id="KW-0547">Nucleotide-binding</keyword>
<dbReference type="Gene3D" id="3.30.230.10">
    <property type="match status" value="1"/>
</dbReference>
<evidence type="ECO:0000256" key="7">
    <source>
        <dbReference type="NCBIfam" id="TIGR00131"/>
    </source>
</evidence>
<dbReference type="PANTHER" id="PTHR10457">
    <property type="entry name" value="MEVALONATE KINASE/GALACTOKINASE"/>
    <property type="match status" value="1"/>
</dbReference>
<name>A0ABS9J3X6_9FLAO</name>
<dbReference type="PIRSF" id="PIRSF000530">
    <property type="entry name" value="Galactokinase"/>
    <property type="match status" value="1"/>
</dbReference>
<dbReference type="InterPro" id="IPR019539">
    <property type="entry name" value="GalKase_N"/>
</dbReference>
<dbReference type="InterPro" id="IPR020568">
    <property type="entry name" value="Ribosomal_Su5_D2-typ_SF"/>
</dbReference>
<keyword evidence="6" id="KW-0299">Galactose metabolism</keyword>
<feature type="domain" description="GHMP kinase C-terminal" evidence="9">
    <location>
        <begin position="294"/>
        <end position="367"/>
    </location>
</feature>
<dbReference type="InterPro" id="IPR006203">
    <property type="entry name" value="GHMP_knse_ATP-bd_CS"/>
</dbReference>
<dbReference type="Pfam" id="PF08544">
    <property type="entry name" value="GHMP_kinases_C"/>
    <property type="match status" value="1"/>
</dbReference>
<dbReference type="InterPro" id="IPR006206">
    <property type="entry name" value="Mevalonate/galactokinase"/>
</dbReference>
<dbReference type="InterPro" id="IPR014721">
    <property type="entry name" value="Ribsml_uS5_D2-typ_fold_subgr"/>
</dbReference>
<dbReference type="Pfam" id="PF10509">
    <property type="entry name" value="GalKase_gal_bdg"/>
    <property type="match status" value="1"/>
</dbReference>
<keyword evidence="4" id="KW-0418">Kinase</keyword>
<dbReference type="InterPro" id="IPR006204">
    <property type="entry name" value="GHMP_kinase_N_dom"/>
</dbReference>
<comment type="similarity">
    <text evidence="1">Belongs to the GHMP kinase family. GalK subfamily.</text>
</comment>
<dbReference type="PROSITE" id="PS00106">
    <property type="entry name" value="GALACTOKINASE"/>
    <property type="match status" value="1"/>
</dbReference>
<evidence type="ECO:0000256" key="4">
    <source>
        <dbReference type="ARBA" id="ARBA00022777"/>
    </source>
</evidence>
<evidence type="ECO:0000256" key="2">
    <source>
        <dbReference type="ARBA" id="ARBA00022679"/>
    </source>
</evidence>
<dbReference type="PROSITE" id="PS00627">
    <property type="entry name" value="GHMP_KINASES_ATP"/>
    <property type="match status" value="1"/>
</dbReference>
<evidence type="ECO:0000256" key="3">
    <source>
        <dbReference type="ARBA" id="ARBA00022741"/>
    </source>
</evidence>